<keyword evidence="2" id="KW-1185">Reference proteome</keyword>
<protein>
    <submittedName>
        <fullName evidence="1">Uncharacterized protein</fullName>
    </submittedName>
</protein>
<gene>
    <name evidence="1" type="ORF">POM88_019071</name>
</gene>
<name>A0AAD8ITG5_9APIA</name>
<evidence type="ECO:0000313" key="1">
    <source>
        <dbReference type="EMBL" id="KAK1390893.1"/>
    </source>
</evidence>
<reference evidence="1" key="1">
    <citation type="submission" date="2023-02" db="EMBL/GenBank/DDBJ databases">
        <title>Genome of toxic invasive species Heracleum sosnowskyi carries increased number of genes despite the absence of recent whole-genome duplications.</title>
        <authorList>
            <person name="Schelkunov M."/>
            <person name="Shtratnikova V."/>
            <person name="Makarenko M."/>
            <person name="Klepikova A."/>
            <person name="Omelchenko D."/>
            <person name="Novikova G."/>
            <person name="Obukhova E."/>
            <person name="Bogdanov V."/>
            <person name="Penin A."/>
            <person name="Logacheva M."/>
        </authorList>
    </citation>
    <scope>NUCLEOTIDE SEQUENCE</scope>
    <source>
        <strain evidence="1">Hsosn_3</strain>
        <tissue evidence="1">Leaf</tissue>
    </source>
</reference>
<proteinExistence type="predicted"/>
<dbReference type="AlphaFoldDB" id="A0AAD8ITG5"/>
<dbReference type="Gene3D" id="3.40.50.720">
    <property type="entry name" value="NAD(P)-binding Rossmann-like Domain"/>
    <property type="match status" value="1"/>
</dbReference>
<sequence length="101" mass="11154">MCVYAAICKHEGPVVRFPGTKGSWSSYSEASDADLIDDQEILAAVDPYANNEAFNCNHKLGVEYPLDTMNKSKELGLLGFTNSISSFLSWIDKLKYSNDVP</sequence>
<evidence type="ECO:0000313" key="2">
    <source>
        <dbReference type="Proteomes" id="UP001237642"/>
    </source>
</evidence>
<dbReference type="Proteomes" id="UP001237642">
    <property type="component" value="Unassembled WGS sequence"/>
</dbReference>
<reference evidence="1" key="2">
    <citation type="submission" date="2023-05" db="EMBL/GenBank/DDBJ databases">
        <authorList>
            <person name="Schelkunov M.I."/>
        </authorList>
    </citation>
    <scope>NUCLEOTIDE SEQUENCE</scope>
    <source>
        <strain evidence="1">Hsosn_3</strain>
        <tissue evidence="1">Leaf</tissue>
    </source>
</reference>
<dbReference type="PANTHER" id="PTHR32487">
    <property type="entry name" value="3-OXO-DELTA(4,5)-STEROID 5-BETA-REDUCTASE"/>
    <property type="match status" value="1"/>
</dbReference>
<organism evidence="1 2">
    <name type="scientific">Heracleum sosnowskyi</name>
    <dbReference type="NCBI Taxonomy" id="360622"/>
    <lineage>
        <taxon>Eukaryota</taxon>
        <taxon>Viridiplantae</taxon>
        <taxon>Streptophyta</taxon>
        <taxon>Embryophyta</taxon>
        <taxon>Tracheophyta</taxon>
        <taxon>Spermatophyta</taxon>
        <taxon>Magnoliopsida</taxon>
        <taxon>eudicotyledons</taxon>
        <taxon>Gunneridae</taxon>
        <taxon>Pentapetalae</taxon>
        <taxon>asterids</taxon>
        <taxon>campanulids</taxon>
        <taxon>Apiales</taxon>
        <taxon>Apiaceae</taxon>
        <taxon>Apioideae</taxon>
        <taxon>apioid superclade</taxon>
        <taxon>Tordylieae</taxon>
        <taxon>Tordyliinae</taxon>
        <taxon>Heracleum</taxon>
    </lineage>
</organism>
<dbReference type="EMBL" id="JAUIZM010000004">
    <property type="protein sequence ID" value="KAK1390893.1"/>
    <property type="molecule type" value="Genomic_DNA"/>
</dbReference>
<dbReference type="PANTHER" id="PTHR32487:SF0">
    <property type="entry name" value="3-OXO-DELTA(4,5)-STEROID 5-BETA-REDUCTASE"/>
    <property type="match status" value="1"/>
</dbReference>
<accession>A0AAD8ITG5</accession>
<comment type="caution">
    <text evidence="1">The sequence shown here is derived from an EMBL/GenBank/DDBJ whole genome shotgun (WGS) entry which is preliminary data.</text>
</comment>